<dbReference type="EMBL" id="LNIX01000017">
    <property type="protein sequence ID" value="OXA45748.1"/>
    <property type="molecule type" value="Genomic_DNA"/>
</dbReference>
<proteinExistence type="predicted"/>
<evidence type="ECO:0008006" key="3">
    <source>
        <dbReference type="Google" id="ProtNLM"/>
    </source>
</evidence>
<name>A0A226DL76_FOLCA</name>
<dbReference type="Proteomes" id="UP000198287">
    <property type="component" value="Unassembled WGS sequence"/>
</dbReference>
<evidence type="ECO:0000313" key="2">
    <source>
        <dbReference type="Proteomes" id="UP000198287"/>
    </source>
</evidence>
<protein>
    <recommendedName>
        <fullName evidence="3">F-box domain-containing protein</fullName>
    </recommendedName>
</protein>
<keyword evidence="2" id="KW-1185">Reference proteome</keyword>
<sequence length="113" mass="13105">MSHRGLFDRQFLSSPLPFYQVLILDKRLKIKPCDYEKANKNFGMSVNPLLNPVVLDLVFAKLPTPELKKVRSVCREWDDVGATELEHRKAKNLFRYEGIKLSEPAAVEENFKK</sequence>
<comment type="caution">
    <text evidence="1">The sequence shown here is derived from an EMBL/GenBank/DDBJ whole genome shotgun (WGS) entry which is preliminary data.</text>
</comment>
<evidence type="ECO:0000313" key="1">
    <source>
        <dbReference type="EMBL" id="OXA45748.1"/>
    </source>
</evidence>
<gene>
    <name evidence="1" type="ORF">Fcan01_19460</name>
</gene>
<accession>A0A226DL76</accession>
<reference evidence="1 2" key="1">
    <citation type="submission" date="2015-12" db="EMBL/GenBank/DDBJ databases">
        <title>The genome of Folsomia candida.</title>
        <authorList>
            <person name="Faddeeva A."/>
            <person name="Derks M.F."/>
            <person name="Anvar Y."/>
            <person name="Smit S."/>
            <person name="Van Straalen N."/>
            <person name="Roelofs D."/>
        </authorList>
    </citation>
    <scope>NUCLEOTIDE SEQUENCE [LARGE SCALE GENOMIC DNA]</scope>
    <source>
        <strain evidence="1 2">VU population</strain>
        <tissue evidence="1">Whole body</tissue>
    </source>
</reference>
<organism evidence="1 2">
    <name type="scientific">Folsomia candida</name>
    <name type="common">Springtail</name>
    <dbReference type="NCBI Taxonomy" id="158441"/>
    <lineage>
        <taxon>Eukaryota</taxon>
        <taxon>Metazoa</taxon>
        <taxon>Ecdysozoa</taxon>
        <taxon>Arthropoda</taxon>
        <taxon>Hexapoda</taxon>
        <taxon>Collembola</taxon>
        <taxon>Entomobryomorpha</taxon>
        <taxon>Isotomoidea</taxon>
        <taxon>Isotomidae</taxon>
        <taxon>Proisotominae</taxon>
        <taxon>Folsomia</taxon>
    </lineage>
</organism>
<dbReference type="AlphaFoldDB" id="A0A226DL76"/>